<protein>
    <recommendedName>
        <fullName evidence="4">NigD-like protein</fullName>
    </recommendedName>
</protein>
<dbReference type="PROSITE" id="PS51257">
    <property type="entry name" value="PROKAR_LIPOPROTEIN"/>
    <property type="match status" value="1"/>
</dbReference>
<organism evidence="2 3">
    <name type="scientific">Algoriella xinjiangensis</name>
    <dbReference type="NCBI Taxonomy" id="684065"/>
    <lineage>
        <taxon>Bacteria</taxon>
        <taxon>Pseudomonadati</taxon>
        <taxon>Bacteroidota</taxon>
        <taxon>Flavobacteriia</taxon>
        <taxon>Flavobacteriales</taxon>
        <taxon>Weeksellaceae</taxon>
        <taxon>Algoriella</taxon>
    </lineage>
</organism>
<gene>
    <name evidence="2" type="ORF">SAMN05421738_108161</name>
</gene>
<evidence type="ECO:0000256" key="1">
    <source>
        <dbReference type="SAM" id="SignalP"/>
    </source>
</evidence>
<sequence>MKKIQSFFKYSLFALLVASAFYSCEDDDICTDEGEVPRMVADMYYNGTDVKLEDSIYYWAYVLKDSIPTNTSKDTVQIENGVVLNKSSFGIVLRNNPNKKVFYTIAQGPDKEIRDPVTNQITNTILAKRDRLILEYDTIGNTYTSKACGYGLTFKGIKVSLVTKKGSGPGNWIKSIETVNTEIKDGSTTVIKLFTDERN</sequence>
<dbReference type="Proteomes" id="UP000199149">
    <property type="component" value="Unassembled WGS sequence"/>
</dbReference>
<feature type="signal peptide" evidence="1">
    <location>
        <begin position="1"/>
        <end position="25"/>
    </location>
</feature>
<evidence type="ECO:0008006" key="4">
    <source>
        <dbReference type="Google" id="ProtNLM"/>
    </source>
</evidence>
<feature type="chain" id="PRO_5011756675" description="NigD-like protein" evidence="1">
    <location>
        <begin position="26"/>
        <end position="199"/>
    </location>
</feature>
<dbReference type="STRING" id="684065.SAMN05421738_108161"/>
<dbReference type="EMBL" id="FOUZ01000008">
    <property type="protein sequence ID" value="SFN22494.1"/>
    <property type="molecule type" value="Genomic_DNA"/>
</dbReference>
<dbReference type="OrthoDB" id="663527at2"/>
<name>A0A1I4X9F1_9FLAO</name>
<evidence type="ECO:0000313" key="2">
    <source>
        <dbReference type="EMBL" id="SFN22494.1"/>
    </source>
</evidence>
<dbReference type="InterPro" id="IPR045607">
    <property type="entry name" value="DUF6452"/>
</dbReference>
<dbReference type="Pfam" id="PF20050">
    <property type="entry name" value="DUF6452"/>
    <property type="match status" value="1"/>
</dbReference>
<accession>A0A1I4X9F1</accession>
<reference evidence="3" key="1">
    <citation type="submission" date="2016-10" db="EMBL/GenBank/DDBJ databases">
        <authorList>
            <person name="Varghese N."/>
            <person name="Submissions S."/>
        </authorList>
    </citation>
    <scope>NUCLEOTIDE SEQUENCE [LARGE SCALE GENOMIC DNA]</scope>
    <source>
        <strain evidence="3">XJ109</strain>
    </source>
</reference>
<evidence type="ECO:0000313" key="3">
    <source>
        <dbReference type="Proteomes" id="UP000199149"/>
    </source>
</evidence>
<keyword evidence="1" id="KW-0732">Signal</keyword>
<dbReference type="RefSeq" id="WP_092908396.1">
    <property type="nucleotide sequence ID" value="NZ_FOUZ01000008.1"/>
</dbReference>
<proteinExistence type="predicted"/>
<dbReference type="AlphaFoldDB" id="A0A1I4X9F1"/>
<keyword evidence="3" id="KW-1185">Reference proteome</keyword>